<reference evidence="2 3" key="1">
    <citation type="journal article" date="2014" name="Genome Announc.">
        <title>Draft Genome Sequence of Bacteroides reticulotermitis Strain JCM 10512T, Isolated from the Gut of a Termite.</title>
        <authorList>
            <person name="Yuki M."/>
            <person name="Oshima K."/>
            <person name="Suda W."/>
            <person name="Sakamoto M."/>
            <person name="Iida T."/>
            <person name="Hattori M."/>
            <person name="Ohkuma M."/>
        </authorList>
    </citation>
    <scope>NUCLEOTIDE SEQUENCE [LARGE SCALE GENOMIC DNA]</scope>
    <source>
        <strain evidence="2 3">JCM 10512</strain>
    </source>
</reference>
<dbReference type="Proteomes" id="UP000019131">
    <property type="component" value="Unassembled WGS sequence"/>
</dbReference>
<dbReference type="STRING" id="1445607.JCM10512_3403"/>
<dbReference type="PANTHER" id="PTHR43863">
    <property type="entry name" value="HYDROLASE, PUTATIVE (AFU_ORTHOLOGUE AFUA_1G03140)-RELATED"/>
    <property type="match status" value="1"/>
</dbReference>
<protein>
    <submittedName>
        <fullName evidence="2">Alpha-xylosidase</fullName>
    </submittedName>
</protein>
<dbReference type="InterPro" id="IPR033403">
    <property type="entry name" value="DUF5110"/>
</dbReference>
<keyword evidence="3" id="KW-1185">Reference proteome</keyword>
<dbReference type="InterPro" id="IPR013780">
    <property type="entry name" value="Glyco_hydro_b"/>
</dbReference>
<organism evidence="2 3">
    <name type="scientific">Bacteroides reticulotermitis JCM 10512</name>
    <dbReference type="NCBI Taxonomy" id="1445607"/>
    <lineage>
        <taxon>Bacteria</taxon>
        <taxon>Pseudomonadati</taxon>
        <taxon>Bacteroidota</taxon>
        <taxon>Bacteroidia</taxon>
        <taxon>Bacteroidales</taxon>
        <taxon>Bacteroidaceae</taxon>
        <taxon>Bacteroides</taxon>
    </lineage>
</organism>
<gene>
    <name evidence="2" type="ORF">JCM10512_3403</name>
</gene>
<dbReference type="InterPro" id="IPR051816">
    <property type="entry name" value="Glycosyl_Hydrolase_31"/>
</dbReference>
<dbReference type="Pfam" id="PF17137">
    <property type="entry name" value="DUF5110"/>
    <property type="match status" value="1"/>
</dbReference>
<dbReference type="PANTHER" id="PTHR43863:SF2">
    <property type="entry name" value="MALTASE-GLUCOAMYLASE"/>
    <property type="match status" value="1"/>
</dbReference>
<dbReference type="Gene3D" id="2.60.40.1180">
    <property type="entry name" value="Golgi alpha-mannosidase II"/>
    <property type="match status" value="1"/>
</dbReference>
<name>W4UVQ3_9BACE</name>
<dbReference type="EMBL" id="BAIV01000022">
    <property type="protein sequence ID" value="GAE85011.1"/>
    <property type="molecule type" value="Genomic_DNA"/>
</dbReference>
<feature type="domain" description="DUF5110" evidence="1">
    <location>
        <begin position="27"/>
        <end position="94"/>
    </location>
</feature>
<evidence type="ECO:0000313" key="2">
    <source>
        <dbReference type="EMBL" id="GAE85011.1"/>
    </source>
</evidence>
<proteinExistence type="predicted"/>
<evidence type="ECO:0000259" key="1">
    <source>
        <dbReference type="Pfam" id="PF17137"/>
    </source>
</evidence>
<comment type="caution">
    <text evidence="2">The sequence shown here is derived from an EMBL/GenBank/DDBJ whole genome shotgun (WGS) entry which is preliminary data.</text>
</comment>
<evidence type="ECO:0000313" key="3">
    <source>
        <dbReference type="Proteomes" id="UP000019131"/>
    </source>
</evidence>
<dbReference type="AlphaFoldDB" id="W4UVQ3"/>
<sequence>MPLYVREGAIIPYGPAIQYTDEKPASEIILYVYTGQNGAFTLYEDDGTNYDYEQGKYAQIPFTYNEATRSLVIGDRTGEFDGMLKERTFRIVTVDKTKAQPFDLNATGQTVKYAGKSLIVKLS</sequence>
<accession>W4UVQ3</accession>